<keyword evidence="3" id="KW-1185">Reference proteome</keyword>
<dbReference type="EMBL" id="QGGV01000003">
    <property type="protein sequence ID" value="PWK57138.1"/>
    <property type="molecule type" value="Genomic_DNA"/>
</dbReference>
<organism evidence="2 3">
    <name type="scientific">Silicimonas algicola</name>
    <dbReference type="NCBI Taxonomy" id="1826607"/>
    <lineage>
        <taxon>Bacteria</taxon>
        <taxon>Pseudomonadati</taxon>
        <taxon>Pseudomonadota</taxon>
        <taxon>Alphaproteobacteria</taxon>
        <taxon>Rhodobacterales</taxon>
        <taxon>Paracoccaceae</taxon>
    </lineage>
</organism>
<proteinExistence type="predicted"/>
<evidence type="ECO:0000313" key="3">
    <source>
        <dbReference type="Proteomes" id="UP000245390"/>
    </source>
</evidence>
<dbReference type="AlphaFoldDB" id="A0A316G8G6"/>
<comment type="caution">
    <text evidence="2">The sequence shown here is derived from an EMBL/GenBank/DDBJ whole genome shotgun (WGS) entry which is preliminary data.</text>
</comment>
<name>A0A316G8G6_9RHOB</name>
<gene>
    <name evidence="2" type="ORF">C8D95_103377</name>
</gene>
<feature type="region of interest" description="Disordered" evidence="1">
    <location>
        <begin position="18"/>
        <end position="52"/>
    </location>
</feature>
<dbReference type="RefSeq" id="WP_164721519.1">
    <property type="nucleotide sequence ID" value="NZ_CP034588.1"/>
</dbReference>
<sequence length="52" mass="5852">MGYSTPKKQLDLKEFLSQPTKKPQMKRFGMRKAPTPVVEAEETAPDAEKTEG</sequence>
<reference evidence="2 3" key="1">
    <citation type="submission" date="2018-05" db="EMBL/GenBank/DDBJ databases">
        <title>Genomic Encyclopedia of Type Strains, Phase IV (KMG-IV): sequencing the most valuable type-strain genomes for metagenomic binning, comparative biology and taxonomic classification.</title>
        <authorList>
            <person name="Goeker M."/>
        </authorList>
    </citation>
    <scope>NUCLEOTIDE SEQUENCE [LARGE SCALE GENOMIC DNA]</scope>
    <source>
        <strain evidence="2 3">DSM 103371</strain>
    </source>
</reference>
<protein>
    <submittedName>
        <fullName evidence="2">Uncharacterized protein</fullName>
    </submittedName>
</protein>
<accession>A0A316G8G6</accession>
<dbReference type="Proteomes" id="UP000245390">
    <property type="component" value="Unassembled WGS sequence"/>
</dbReference>
<evidence type="ECO:0000256" key="1">
    <source>
        <dbReference type="SAM" id="MobiDB-lite"/>
    </source>
</evidence>
<evidence type="ECO:0000313" key="2">
    <source>
        <dbReference type="EMBL" id="PWK57138.1"/>
    </source>
</evidence>